<proteinExistence type="predicted"/>
<dbReference type="AlphaFoldDB" id="A0A6L7GB67"/>
<protein>
    <submittedName>
        <fullName evidence="1">Uncharacterized protein</fullName>
    </submittedName>
</protein>
<dbReference type="Proteomes" id="UP000477911">
    <property type="component" value="Unassembled WGS sequence"/>
</dbReference>
<evidence type="ECO:0000313" key="2">
    <source>
        <dbReference type="Proteomes" id="UP000477911"/>
    </source>
</evidence>
<evidence type="ECO:0000313" key="1">
    <source>
        <dbReference type="EMBL" id="MXN20606.1"/>
    </source>
</evidence>
<accession>A0A6L7GB67</accession>
<dbReference type="EMBL" id="WUMU01000032">
    <property type="protein sequence ID" value="MXN20606.1"/>
    <property type="molecule type" value="Genomic_DNA"/>
</dbReference>
<organism evidence="1 2">
    <name type="scientific">Pseudooceanicola albus</name>
    <dbReference type="NCBI Taxonomy" id="2692189"/>
    <lineage>
        <taxon>Bacteria</taxon>
        <taxon>Pseudomonadati</taxon>
        <taxon>Pseudomonadota</taxon>
        <taxon>Alphaproteobacteria</taxon>
        <taxon>Rhodobacterales</taxon>
        <taxon>Paracoccaceae</taxon>
        <taxon>Pseudooceanicola</taxon>
    </lineage>
</organism>
<keyword evidence="2" id="KW-1185">Reference proteome</keyword>
<comment type="caution">
    <text evidence="1">The sequence shown here is derived from an EMBL/GenBank/DDBJ whole genome shotgun (WGS) entry which is preliminary data.</text>
</comment>
<reference evidence="1 2" key="1">
    <citation type="submission" date="2019-12" db="EMBL/GenBank/DDBJ databases">
        <authorList>
            <person name="Li M."/>
        </authorList>
    </citation>
    <scope>NUCLEOTIDE SEQUENCE [LARGE SCALE GENOMIC DNA]</scope>
    <source>
        <strain evidence="1 2">GBMRC 2024</strain>
    </source>
</reference>
<sequence length="81" mass="8728">MTRIHDLLALCLRNLEGRNALEREETLANAVIETGGIFAPTPMGGFQIELHGVRAFGRTQATAAARWSDRAQGALAAQRPA</sequence>
<name>A0A6L7GB67_9RHOB</name>
<gene>
    <name evidence="1" type="ORF">GR170_22475</name>
</gene>
<dbReference type="RefSeq" id="WP_160896730.1">
    <property type="nucleotide sequence ID" value="NZ_WUMU01000032.1"/>
</dbReference>